<comment type="caution">
    <text evidence="1">The sequence shown here is derived from an EMBL/GenBank/DDBJ whole genome shotgun (WGS) entry which is preliminary data.</text>
</comment>
<accession>A0A8S9V412</accession>
<gene>
    <name evidence="1" type="ORF">GN958_ATG03984</name>
</gene>
<dbReference type="AlphaFoldDB" id="A0A8S9V412"/>
<protein>
    <submittedName>
        <fullName evidence="1">Uncharacterized protein</fullName>
    </submittedName>
</protein>
<evidence type="ECO:0000313" key="2">
    <source>
        <dbReference type="Proteomes" id="UP000704712"/>
    </source>
</evidence>
<dbReference type="EMBL" id="JAACNO010000556">
    <property type="protein sequence ID" value="KAF4146847.1"/>
    <property type="molecule type" value="Genomic_DNA"/>
</dbReference>
<sequence>MQPMPPWGAAVVCAGWGRQLRTVWETENYAQLGQRVGGETTVLAAAVIQILTSMASMKRMLQKLVAMQEVPPRSPATTSSCCAPTEPSAPRCTNVIAEAHSLATVGNPDTAPNVWLLAGGPGDSSTYSMCF</sequence>
<name>A0A8S9V412_PHYIN</name>
<organism evidence="1 2">
    <name type="scientific">Phytophthora infestans</name>
    <name type="common">Potato late blight agent</name>
    <name type="synonym">Botrytis infestans</name>
    <dbReference type="NCBI Taxonomy" id="4787"/>
    <lineage>
        <taxon>Eukaryota</taxon>
        <taxon>Sar</taxon>
        <taxon>Stramenopiles</taxon>
        <taxon>Oomycota</taxon>
        <taxon>Peronosporomycetes</taxon>
        <taxon>Peronosporales</taxon>
        <taxon>Peronosporaceae</taxon>
        <taxon>Phytophthora</taxon>
    </lineage>
</organism>
<dbReference type="Proteomes" id="UP000704712">
    <property type="component" value="Unassembled WGS sequence"/>
</dbReference>
<reference evidence="1" key="1">
    <citation type="submission" date="2020-03" db="EMBL/GenBank/DDBJ databases">
        <title>Hybrid Assembly of Korean Phytophthora infestans isolates.</title>
        <authorList>
            <person name="Prokchorchik M."/>
            <person name="Lee Y."/>
            <person name="Seo J."/>
            <person name="Cho J.-H."/>
            <person name="Park Y.-E."/>
            <person name="Jang D.-C."/>
            <person name="Im J.-S."/>
            <person name="Choi J.-G."/>
            <person name="Park H.-J."/>
            <person name="Lee G.-B."/>
            <person name="Lee Y.-G."/>
            <person name="Hong S.-Y."/>
            <person name="Cho K."/>
            <person name="Sohn K.H."/>
        </authorList>
    </citation>
    <scope>NUCLEOTIDE SEQUENCE</scope>
    <source>
        <strain evidence="1">KR_2_A2</strain>
    </source>
</reference>
<proteinExistence type="predicted"/>
<evidence type="ECO:0000313" key="1">
    <source>
        <dbReference type="EMBL" id="KAF4146847.1"/>
    </source>
</evidence>